<reference evidence="1 2" key="1">
    <citation type="submission" date="2023-01" db="EMBL/GenBank/DDBJ databases">
        <title>Analysis of 21 Apiospora genomes using comparative genomics revels a genus with tremendous synthesis potential of carbohydrate active enzymes and secondary metabolites.</title>
        <authorList>
            <person name="Sorensen T."/>
        </authorList>
    </citation>
    <scope>NUCLEOTIDE SEQUENCE [LARGE SCALE GENOMIC DNA]</scope>
    <source>
        <strain evidence="1 2">CBS 83171</strain>
    </source>
</reference>
<name>A0ABR1UP73_9PEZI</name>
<sequence>MYAPQSKDGNDWGMFIQNWYRKVYGKAKGLLEIRGELAREESLQKAYVTLTHRSVVEFLDNVHAHTIMDQWNIEFDPFQATMRGFLAFLKHNTSRLSSRRVSEIWLKRPDNDWNAREPLKQFWWRFRRLIHLSFLEDRSNVSRLMKLLHRVEEMYDSPTTGGNNITANTRNSDVLLLTLLSGCYEYYDWLLDQGLMLEAKAEPNCEVHRYAYLFKHIIQFRALEKGHDLSKYLPTPVRRYNRVMSRFIHLGADLNHVYKESKERMSLDNWRLRSNWTLWQISFWEMFTDVSIRPDEEGIFDVGHNMDQLLRNGADPSLRILESKGPLEETEVAWLIPKSGWICFQLFSETSLPESWAWVTAEPPQDRIVSRLRIKAAQLHLGHIFIIRLQENRMVFSTYMTLWPSSQKMRLTSNDLWMASTAIPLY</sequence>
<dbReference type="EMBL" id="JAQQWM010000006">
    <property type="protein sequence ID" value="KAK8059841.1"/>
    <property type="molecule type" value="Genomic_DNA"/>
</dbReference>
<evidence type="ECO:0000313" key="2">
    <source>
        <dbReference type="Proteomes" id="UP001446871"/>
    </source>
</evidence>
<keyword evidence="2" id="KW-1185">Reference proteome</keyword>
<accession>A0ABR1UP73</accession>
<proteinExistence type="predicted"/>
<protein>
    <submittedName>
        <fullName evidence="1">Uncharacterized protein</fullName>
    </submittedName>
</protein>
<comment type="caution">
    <text evidence="1">The sequence shown here is derived from an EMBL/GenBank/DDBJ whole genome shotgun (WGS) entry which is preliminary data.</text>
</comment>
<gene>
    <name evidence="1" type="ORF">PG996_009771</name>
</gene>
<dbReference type="Proteomes" id="UP001446871">
    <property type="component" value="Unassembled WGS sequence"/>
</dbReference>
<evidence type="ECO:0000313" key="1">
    <source>
        <dbReference type="EMBL" id="KAK8059841.1"/>
    </source>
</evidence>
<organism evidence="1 2">
    <name type="scientific">Apiospora saccharicola</name>
    <dbReference type="NCBI Taxonomy" id="335842"/>
    <lineage>
        <taxon>Eukaryota</taxon>
        <taxon>Fungi</taxon>
        <taxon>Dikarya</taxon>
        <taxon>Ascomycota</taxon>
        <taxon>Pezizomycotina</taxon>
        <taxon>Sordariomycetes</taxon>
        <taxon>Xylariomycetidae</taxon>
        <taxon>Amphisphaeriales</taxon>
        <taxon>Apiosporaceae</taxon>
        <taxon>Apiospora</taxon>
    </lineage>
</organism>